<gene>
    <name evidence="1" type="ORF">CYMTET_39096</name>
</gene>
<dbReference type="Proteomes" id="UP001190700">
    <property type="component" value="Unassembled WGS sequence"/>
</dbReference>
<dbReference type="AlphaFoldDB" id="A0AAE0CCZ3"/>
<reference evidence="1 2" key="1">
    <citation type="journal article" date="2015" name="Genome Biol. Evol.">
        <title>Comparative Genomics of a Bacterivorous Green Alga Reveals Evolutionary Causalities and Consequences of Phago-Mixotrophic Mode of Nutrition.</title>
        <authorList>
            <person name="Burns J.A."/>
            <person name="Paasch A."/>
            <person name="Narechania A."/>
            <person name="Kim E."/>
        </authorList>
    </citation>
    <scope>NUCLEOTIDE SEQUENCE [LARGE SCALE GENOMIC DNA]</scope>
    <source>
        <strain evidence="1 2">PLY_AMNH</strain>
    </source>
</reference>
<sequence>MPLGSSSTSWFPATFGFEELSFSDTRKQFTIDEANILTSKSTGQSFLVGPFECLSTNELRIRLQQLNKADRALGPATFHNIADNVRSLHQDPKNSGALFQVASQFNCLEMVGPSISPQDGISRYSRDPTQGPACALACPAATLFRNYFVSGHGQAKKQLDLLDEAAQILQNDKYGYWDMMNGYCLPRTTQSMAQIGASLSLAPDLASAVRSAIKVGVHWNTEVANHQHQVCQVFCSALPVAYSKATPSSDWEPFATLVLEAAYECTLAVASYLALQRGQRVTVYLTCLGGGAFGNRVQWILKALSRALLVYQDSPLDIKLVHFMRNPSSDFVSLEKRFVKRSVKNNR</sequence>
<proteinExistence type="predicted"/>
<dbReference type="PANTHER" id="PTHR35609:SF1">
    <property type="entry name" value="MACRO DOMAIN-CONTAINING PROTEIN"/>
    <property type="match status" value="1"/>
</dbReference>
<comment type="caution">
    <text evidence="1">The sequence shown here is derived from an EMBL/GenBank/DDBJ whole genome shotgun (WGS) entry which is preliminary data.</text>
</comment>
<dbReference type="PANTHER" id="PTHR35609">
    <property type="entry name" value="MACRO DOMAIN-CONTAINING PROTEIN"/>
    <property type="match status" value="1"/>
</dbReference>
<evidence type="ECO:0000313" key="1">
    <source>
        <dbReference type="EMBL" id="KAK3251577.1"/>
    </source>
</evidence>
<name>A0AAE0CCZ3_9CHLO</name>
<keyword evidence="2" id="KW-1185">Reference proteome</keyword>
<dbReference type="EMBL" id="LGRX02025964">
    <property type="protein sequence ID" value="KAK3251577.1"/>
    <property type="molecule type" value="Genomic_DNA"/>
</dbReference>
<accession>A0AAE0CCZ3</accession>
<protein>
    <submittedName>
        <fullName evidence="1">Uncharacterized protein</fullName>
    </submittedName>
</protein>
<evidence type="ECO:0000313" key="2">
    <source>
        <dbReference type="Proteomes" id="UP001190700"/>
    </source>
</evidence>
<organism evidence="1 2">
    <name type="scientific">Cymbomonas tetramitiformis</name>
    <dbReference type="NCBI Taxonomy" id="36881"/>
    <lineage>
        <taxon>Eukaryota</taxon>
        <taxon>Viridiplantae</taxon>
        <taxon>Chlorophyta</taxon>
        <taxon>Pyramimonadophyceae</taxon>
        <taxon>Pyramimonadales</taxon>
        <taxon>Pyramimonadaceae</taxon>
        <taxon>Cymbomonas</taxon>
    </lineage>
</organism>